<feature type="transmembrane region" description="Helical" evidence="1">
    <location>
        <begin position="26"/>
        <end position="48"/>
    </location>
</feature>
<dbReference type="EMBL" id="LT670844">
    <property type="protein sequence ID" value="SHJ36863.1"/>
    <property type="molecule type" value="Genomic_DNA"/>
</dbReference>
<keyword evidence="1" id="KW-1133">Transmembrane helix</keyword>
<evidence type="ECO:0000256" key="1">
    <source>
        <dbReference type="SAM" id="Phobius"/>
    </source>
</evidence>
<dbReference type="Proteomes" id="UP000189935">
    <property type="component" value="Chromosome I"/>
</dbReference>
<evidence type="ECO:0000313" key="2">
    <source>
        <dbReference type="EMBL" id="SHJ36863.1"/>
    </source>
</evidence>
<organism evidence="2 3">
    <name type="scientific">Bradyrhizobium lablabi</name>
    <dbReference type="NCBI Taxonomy" id="722472"/>
    <lineage>
        <taxon>Bacteria</taxon>
        <taxon>Pseudomonadati</taxon>
        <taxon>Pseudomonadota</taxon>
        <taxon>Alphaproteobacteria</taxon>
        <taxon>Hyphomicrobiales</taxon>
        <taxon>Nitrobacteraceae</taxon>
        <taxon>Bradyrhizobium</taxon>
    </lineage>
</organism>
<sequence>MADTSVARCYLRDAGVANGYEQPVNWARIVVLVAMALPVFGGLYYALLDFLLFG</sequence>
<dbReference type="AlphaFoldDB" id="A0A1M6IR20"/>
<dbReference type="OrthoDB" id="9918058at2"/>
<name>A0A1M6IR20_9BRAD</name>
<reference evidence="2 3" key="1">
    <citation type="submission" date="2016-11" db="EMBL/GenBank/DDBJ databases">
        <authorList>
            <person name="Jaros S."/>
            <person name="Januszkiewicz K."/>
            <person name="Wedrychowicz H."/>
        </authorList>
    </citation>
    <scope>NUCLEOTIDE SEQUENCE [LARGE SCALE GENOMIC DNA]</scope>
    <source>
        <strain evidence="2 3">GAS499</strain>
    </source>
</reference>
<accession>A0A1M6IR20</accession>
<dbReference type="RefSeq" id="WP_154071085.1">
    <property type="nucleotide sequence ID" value="NZ_LT670844.1"/>
</dbReference>
<evidence type="ECO:0000313" key="3">
    <source>
        <dbReference type="Proteomes" id="UP000189935"/>
    </source>
</evidence>
<protein>
    <submittedName>
        <fullName evidence="2">Uncharacterized protein</fullName>
    </submittedName>
</protein>
<proteinExistence type="predicted"/>
<keyword evidence="1" id="KW-0472">Membrane</keyword>
<gene>
    <name evidence="2" type="ORF">SAMN05444159_0437</name>
</gene>
<keyword evidence="1" id="KW-0812">Transmembrane</keyword>